<feature type="compositionally biased region" description="Polar residues" evidence="4">
    <location>
        <begin position="694"/>
        <end position="707"/>
    </location>
</feature>
<dbReference type="InterPro" id="IPR041036">
    <property type="entry name" value="GH5_C"/>
</dbReference>
<dbReference type="EMBL" id="JAGSYN010000272">
    <property type="protein sequence ID" value="KAG7660882.1"/>
    <property type="molecule type" value="Genomic_DNA"/>
</dbReference>
<feature type="domain" description="Glycoside hydrolase family 5" evidence="5">
    <location>
        <begin position="108"/>
        <end position="299"/>
    </location>
</feature>
<feature type="domain" description="Glycoside hydrolase family 5 C-terminal" evidence="6">
    <location>
        <begin position="764"/>
        <end position="841"/>
    </location>
</feature>
<dbReference type="PANTHER" id="PTHR31308:SF5">
    <property type="entry name" value="ERGOSTERYL-BETA-GLUCOSIDASE"/>
    <property type="match status" value="1"/>
</dbReference>
<evidence type="ECO:0008006" key="9">
    <source>
        <dbReference type="Google" id="ProtNLM"/>
    </source>
</evidence>
<dbReference type="GO" id="GO:1904462">
    <property type="term" value="P:ergosteryl 3-beta-D-glucoside catabolic process"/>
    <property type="evidence" value="ECO:0007669"/>
    <property type="project" value="TreeGrafter"/>
</dbReference>
<proteinExistence type="inferred from homology"/>
<dbReference type="PANTHER" id="PTHR31308">
    <property type="match status" value="1"/>
</dbReference>
<evidence type="ECO:0000259" key="5">
    <source>
        <dbReference type="Pfam" id="PF00150"/>
    </source>
</evidence>
<dbReference type="OrthoDB" id="9971853at2759"/>
<comment type="caution">
    <text evidence="7">The sequence shown here is derived from an EMBL/GenBank/DDBJ whole genome shotgun (WGS) entry which is preliminary data.</text>
</comment>
<dbReference type="GO" id="GO:0000272">
    <property type="term" value="P:polysaccharide catabolic process"/>
    <property type="evidence" value="ECO:0007669"/>
    <property type="project" value="InterPro"/>
</dbReference>
<dbReference type="RefSeq" id="XP_049261115.1">
    <property type="nucleotide sequence ID" value="XM_049409636.1"/>
</dbReference>
<keyword evidence="8" id="KW-1185">Reference proteome</keyword>
<keyword evidence="3" id="KW-0326">Glycosidase</keyword>
<dbReference type="FunFam" id="3.20.20.80:FF:000174">
    <property type="entry name" value="YIR007W-like protein"/>
    <property type="match status" value="1"/>
</dbReference>
<name>A0A8J5QCC0_9ASCO</name>
<feature type="region of interest" description="Disordered" evidence="4">
    <location>
        <begin position="693"/>
        <end position="717"/>
    </location>
</feature>
<sequence length="877" mass="100501">MTKEEDESSEAKYSIVEFLNDHQQSPHNTRDTTFPSCVRLETDSTTGDFYDPITKRKVTLKGINVDSAMKYPTSPSMPSYTGSANDPNSIFFDGDSVSFVGRPFPITEARSHFKRIKSWGYNTIRYLITWEAIEHAGPGIYDEEFIEYTIEILTILGEVGGMYVFLEFHQDVWSRYCGGSGAPMWTLYAAGLEPKRFAITEAAVLHNETRFHDSSDTYHKMLWTSNYKRLATMVMFTLFFAGKTYFPQMTINGESIQDFLEGHYLNSVKHIWEAICKQLPELITNGTILGFESMNEPNCGLIGHPHLGQIPSYQNLRVGTTPTAFQAMKLGMGFPCEVDDYRISITGPSKVGTRLVDPRGVRAWLTVEEAVTIDKRYGFVRNPDWKLGQCIFANIGIWKWSPFLDFQGLQQLSEKTRLQSNLQCKLIEPHYFQRLDPNYPTKSPNIIDIHYFINTYFVDHYLKFKQIIRTISPASFILLQSPVLEIPPDIKNDPRNIIDAKTVYCPHYYDGLSLMFKSWNVRYNVDTLGIMRGRYWNPIFGLVLGEKAIRNCIKRQFLEIRQECNDHLGSIPILMSETGMPFDMDNKLAFRNGEYIAQTAALDVICNALESAGMSHTFWCYTSVNTHKWGDGWNNEDFSFWSKNDRMERVEDSDTLGVMRNNEYDMRGRMSMVPKKVKKDGGIKRKLRLKRTGSRMSELSVESNNVNKDGDSDYESSDTTITTTAASFNDVGVITTMPEYTTSQHYKRCHPSVDGVRAVSAVIRPYCIATRGEILNSEFDLKSKKFQLRLKLKSGDFNTYPTVIFVPKWHYPTLKSGEVYSTSGYVKYNPESEILEWYHDMKEDNLRGGDHEECIMIRNNSTANGFNITEILPCSIM</sequence>
<organism evidence="7 8">
    <name type="scientific">[Candida] subhashii</name>
    <dbReference type="NCBI Taxonomy" id="561895"/>
    <lineage>
        <taxon>Eukaryota</taxon>
        <taxon>Fungi</taxon>
        <taxon>Dikarya</taxon>
        <taxon>Ascomycota</taxon>
        <taxon>Saccharomycotina</taxon>
        <taxon>Pichiomycetes</taxon>
        <taxon>Debaryomycetaceae</taxon>
        <taxon>Spathaspora</taxon>
    </lineage>
</organism>
<comment type="similarity">
    <text evidence="1">Belongs to the glycosyl hydrolase 5 (cellulase A) family.</text>
</comment>
<protein>
    <recommendedName>
        <fullName evidence="9">Glycosyl hydrolase</fullName>
    </recommendedName>
</protein>
<evidence type="ECO:0000256" key="2">
    <source>
        <dbReference type="ARBA" id="ARBA00022801"/>
    </source>
</evidence>
<dbReference type="InterPro" id="IPR001547">
    <property type="entry name" value="Glyco_hydro_5"/>
</dbReference>
<dbReference type="Pfam" id="PF18564">
    <property type="entry name" value="Glyco_hydro_5_C"/>
    <property type="match status" value="1"/>
</dbReference>
<gene>
    <name evidence="7" type="ORF">J8A68_005557</name>
</gene>
<evidence type="ECO:0000259" key="6">
    <source>
        <dbReference type="Pfam" id="PF18564"/>
    </source>
</evidence>
<evidence type="ECO:0000256" key="3">
    <source>
        <dbReference type="ARBA" id="ARBA00023295"/>
    </source>
</evidence>
<dbReference type="GO" id="GO:0050295">
    <property type="term" value="F:steryl-beta-glucosidase activity"/>
    <property type="evidence" value="ECO:0007669"/>
    <property type="project" value="TreeGrafter"/>
</dbReference>
<keyword evidence="2" id="KW-0378">Hydrolase</keyword>
<accession>A0A8J5QCC0</accession>
<reference evidence="7 8" key="1">
    <citation type="journal article" date="2021" name="DNA Res.">
        <title>Genome analysis of Candida subhashii reveals its hybrid nature and dual mitochondrial genome conformations.</title>
        <authorList>
            <person name="Mixao V."/>
            <person name="Hegedusova E."/>
            <person name="Saus E."/>
            <person name="Pryszcz L.P."/>
            <person name="Cillingova A."/>
            <person name="Nosek J."/>
            <person name="Gabaldon T."/>
        </authorList>
    </citation>
    <scope>NUCLEOTIDE SEQUENCE [LARGE SCALE GENOMIC DNA]</scope>
    <source>
        <strain evidence="7 8">CBS 10753</strain>
    </source>
</reference>
<evidence type="ECO:0000256" key="4">
    <source>
        <dbReference type="SAM" id="MobiDB-lite"/>
    </source>
</evidence>
<dbReference type="GeneID" id="73472357"/>
<evidence type="ECO:0000313" key="8">
    <source>
        <dbReference type="Proteomes" id="UP000694255"/>
    </source>
</evidence>
<dbReference type="InterPro" id="IPR018087">
    <property type="entry name" value="Glyco_hydro_5_CS"/>
</dbReference>
<dbReference type="AlphaFoldDB" id="A0A8J5QCC0"/>
<dbReference type="PROSITE" id="PS00659">
    <property type="entry name" value="GLYCOSYL_HYDROL_F5"/>
    <property type="match status" value="1"/>
</dbReference>
<dbReference type="Pfam" id="PF00150">
    <property type="entry name" value="Cellulase"/>
    <property type="match status" value="1"/>
</dbReference>
<evidence type="ECO:0000313" key="7">
    <source>
        <dbReference type="EMBL" id="KAG7660882.1"/>
    </source>
</evidence>
<dbReference type="InterPro" id="IPR052066">
    <property type="entry name" value="Glycosphingolipid_Hydrolases"/>
</dbReference>
<evidence type="ECO:0000256" key="1">
    <source>
        <dbReference type="ARBA" id="ARBA00005641"/>
    </source>
</evidence>
<dbReference type="Proteomes" id="UP000694255">
    <property type="component" value="Unassembled WGS sequence"/>
</dbReference>